<dbReference type="InterPro" id="IPR011161">
    <property type="entry name" value="MHC_I-like_Ag-recog"/>
</dbReference>
<name>Q1AG54_MONDO</name>
<feature type="chain" id="PRO_5004187500" evidence="11">
    <location>
        <begin position="21"/>
        <end position="237"/>
    </location>
</feature>
<evidence type="ECO:0000256" key="7">
    <source>
        <dbReference type="ARBA" id="ARBA00022989"/>
    </source>
</evidence>
<proteinExistence type="inferred from homology"/>
<evidence type="ECO:0000256" key="10">
    <source>
        <dbReference type="SAM" id="Phobius"/>
    </source>
</evidence>
<dbReference type="SMART" id="SM00407">
    <property type="entry name" value="IGc1"/>
    <property type="match status" value="1"/>
</dbReference>
<dbReference type="RefSeq" id="NP_001073281.1">
    <property type="nucleotide sequence ID" value="NM_001079813.1"/>
</dbReference>
<reference evidence="13" key="1">
    <citation type="journal article" date="2006" name="Immunogenetics">
        <title>Modo-UG, a marsupial nonclassical MHC class I locus.</title>
        <authorList>
            <person name="Gouin N."/>
            <person name="Wright A.M."/>
            <person name="Miska K.B."/>
            <person name="Parra Z.E."/>
            <person name="Samollow P.B."/>
            <person name="Baker M.L."/>
            <person name="Miller R.D."/>
        </authorList>
    </citation>
    <scope>NUCLEOTIDE SEQUENCE</scope>
</reference>
<evidence type="ECO:0000256" key="8">
    <source>
        <dbReference type="ARBA" id="ARBA00023136"/>
    </source>
</evidence>
<keyword evidence="11" id="KW-0732">Signal</keyword>
<dbReference type="OrthoDB" id="8929156at2759"/>
<dbReference type="Gene3D" id="2.60.40.10">
    <property type="entry name" value="Immunoglobulins"/>
    <property type="match status" value="1"/>
</dbReference>
<feature type="transmembrane region" description="Helical" evidence="10">
    <location>
        <begin position="209"/>
        <end position="230"/>
    </location>
</feature>
<evidence type="ECO:0000256" key="2">
    <source>
        <dbReference type="ARBA" id="ARBA00004167"/>
    </source>
</evidence>
<gene>
    <name evidence="13" type="primary">Modo-UG</name>
</gene>
<dbReference type="InterPro" id="IPR013783">
    <property type="entry name" value="Ig-like_fold"/>
</dbReference>
<evidence type="ECO:0000256" key="6">
    <source>
        <dbReference type="ARBA" id="ARBA00022859"/>
    </source>
</evidence>
<organism evidence="13">
    <name type="scientific">Monodelphis domestica</name>
    <name type="common">Gray short-tailed opossum</name>
    <dbReference type="NCBI Taxonomy" id="13616"/>
    <lineage>
        <taxon>Eukaryota</taxon>
        <taxon>Metazoa</taxon>
        <taxon>Chordata</taxon>
        <taxon>Craniata</taxon>
        <taxon>Vertebrata</taxon>
        <taxon>Euteleostomi</taxon>
        <taxon>Mammalia</taxon>
        <taxon>Metatheria</taxon>
        <taxon>Didelphimorphia</taxon>
        <taxon>Didelphidae</taxon>
        <taxon>Monodelphis</taxon>
    </lineage>
</organism>
<dbReference type="GO" id="GO:0098553">
    <property type="term" value="C:lumenal side of endoplasmic reticulum membrane"/>
    <property type="evidence" value="ECO:0007669"/>
    <property type="project" value="UniProtKB-ARBA"/>
</dbReference>
<dbReference type="GeneID" id="780946"/>
<dbReference type="FunFam" id="3.30.500.10:FF:000013">
    <property type="entry name" value="Histocompatibility 2, blastocyst"/>
    <property type="match status" value="1"/>
</dbReference>
<dbReference type="CDD" id="cd07698">
    <property type="entry name" value="IgC1_MHC_I_alpha3"/>
    <property type="match status" value="1"/>
</dbReference>
<keyword evidence="8 10" id="KW-0472">Membrane</keyword>
<dbReference type="KEGG" id="mdo:780946"/>
<evidence type="ECO:0000256" key="9">
    <source>
        <dbReference type="ARBA" id="ARBA00023180"/>
    </source>
</evidence>
<keyword evidence="6" id="KW-0391">Immunity</keyword>
<comment type="subcellular location">
    <subcellularLocation>
        <location evidence="2">Membrane</location>
        <topology evidence="2">Single-pass membrane protein</topology>
    </subcellularLocation>
</comment>
<dbReference type="GO" id="GO:0030670">
    <property type="term" value="C:phagocytic vesicle membrane"/>
    <property type="evidence" value="ECO:0007669"/>
    <property type="project" value="UniProtKB-ARBA"/>
</dbReference>
<dbReference type="InterPro" id="IPR050208">
    <property type="entry name" value="MHC_class-I_related"/>
</dbReference>
<dbReference type="PANTHER" id="PTHR16675:SF251">
    <property type="entry name" value="HLA CLASS I HISTOCOMPATIBILITY ANTIGEN, C ALPHA CHAIN"/>
    <property type="match status" value="1"/>
</dbReference>
<keyword evidence="5 10" id="KW-0812">Transmembrane</keyword>
<evidence type="ECO:0000256" key="11">
    <source>
        <dbReference type="SAM" id="SignalP"/>
    </source>
</evidence>
<dbReference type="EMBL" id="DQ138606">
    <property type="protein sequence ID" value="ABA54231.1"/>
    <property type="molecule type" value="Genomic_DNA"/>
</dbReference>
<dbReference type="InterPro" id="IPR011162">
    <property type="entry name" value="MHC_I/II-like_Ag-recog"/>
</dbReference>
<evidence type="ECO:0000313" key="13">
    <source>
        <dbReference type="EMBL" id="ABA54231.1"/>
    </source>
</evidence>
<dbReference type="GO" id="GO:0002474">
    <property type="term" value="P:antigen processing and presentation of peptide antigen via MHC class I"/>
    <property type="evidence" value="ECO:0007669"/>
    <property type="project" value="UniProtKB-KW"/>
</dbReference>
<dbReference type="PROSITE" id="PS00290">
    <property type="entry name" value="IG_MHC"/>
    <property type="match status" value="1"/>
</dbReference>
<dbReference type="InterPro" id="IPR003597">
    <property type="entry name" value="Ig_C1-set"/>
</dbReference>
<evidence type="ECO:0000256" key="3">
    <source>
        <dbReference type="ARBA" id="ARBA00006909"/>
    </source>
</evidence>
<dbReference type="PANTHER" id="PTHR16675">
    <property type="entry name" value="MHC CLASS I-RELATED"/>
    <property type="match status" value="1"/>
</dbReference>
<evidence type="ECO:0000256" key="5">
    <source>
        <dbReference type="ARBA" id="ARBA00022692"/>
    </source>
</evidence>
<dbReference type="CTD" id="780946"/>
<keyword evidence="4" id="KW-0490">MHC I</keyword>
<evidence type="ECO:0000256" key="4">
    <source>
        <dbReference type="ARBA" id="ARBA00022451"/>
    </source>
</evidence>
<evidence type="ECO:0000259" key="12">
    <source>
        <dbReference type="PROSITE" id="PS50835"/>
    </source>
</evidence>
<dbReference type="PROSITE" id="PS50835">
    <property type="entry name" value="IG_LIKE"/>
    <property type="match status" value="1"/>
</dbReference>
<dbReference type="Gene3D" id="3.30.500.10">
    <property type="entry name" value="MHC class I-like antigen recognition-like"/>
    <property type="match status" value="1"/>
</dbReference>
<dbReference type="InterPro" id="IPR037055">
    <property type="entry name" value="MHC_I-like_Ag-recog_sf"/>
</dbReference>
<dbReference type="GO" id="GO:0042612">
    <property type="term" value="C:MHC class I protein complex"/>
    <property type="evidence" value="ECO:0007669"/>
    <property type="project" value="UniProtKB-KW"/>
</dbReference>
<feature type="signal peptide" evidence="11">
    <location>
        <begin position="1"/>
        <end position="20"/>
    </location>
</feature>
<dbReference type="SUPFAM" id="SSF54452">
    <property type="entry name" value="MHC antigen-recognition domain"/>
    <property type="match status" value="1"/>
</dbReference>
<keyword evidence="9" id="KW-0325">Glycoprotein</keyword>
<dbReference type="FunFam" id="2.60.40.10:FF:000014">
    <property type="entry name" value="H-2 class I histocompatibility antigen, alpha chain"/>
    <property type="match status" value="1"/>
</dbReference>
<feature type="domain" description="Ig-like" evidence="12">
    <location>
        <begin position="112"/>
        <end position="199"/>
    </location>
</feature>
<dbReference type="InterPro" id="IPR003006">
    <property type="entry name" value="Ig/MHC_CS"/>
</dbReference>
<accession>Q1AG54</accession>
<sequence length="237" mass="26875">MEPYVHLLLLGILVLRKASAGSHSLKYFDTAISLPGLGDPQFMTVGYVDDQQFVSFDSCSASQKMEPRAPWMANMDQDYWERNTRNTKIDAQFYRVDLETLRGYFNQSEEDPPSAQIICRTDLDGGVILRCQAQDFYPAMISLTWLRDGEEQLQDTEFIETRPGGDGTFQKWAAVRMASGEVDKYTCRVQHVGLPEPLTLKWEPQPSSIWIIVGIIAVFLTVLIAGAVIWRKKNSDL</sequence>
<dbReference type="AlphaFoldDB" id="Q1AG54"/>
<comment type="function">
    <text evidence="1">Involved in the presentation of foreign antigens to the immune system.</text>
</comment>
<evidence type="ECO:0000256" key="1">
    <source>
        <dbReference type="ARBA" id="ARBA00002297"/>
    </source>
</evidence>
<dbReference type="Pfam" id="PF00129">
    <property type="entry name" value="MHC_I"/>
    <property type="match status" value="1"/>
</dbReference>
<dbReference type="InterPro" id="IPR007110">
    <property type="entry name" value="Ig-like_dom"/>
</dbReference>
<protein>
    <submittedName>
        <fullName evidence="13">MHC class I antigen delta 3</fullName>
    </submittedName>
</protein>
<keyword evidence="7 10" id="KW-1133">Transmembrane helix</keyword>
<comment type="similarity">
    <text evidence="3">Belongs to the MHC class I family.</text>
</comment>